<dbReference type="GO" id="GO:0005886">
    <property type="term" value="C:plasma membrane"/>
    <property type="evidence" value="ECO:0007669"/>
    <property type="project" value="UniProtKB-SubCell"/>
</dbReference>
<evidence type="ECO:0000256" key="2">
    <source>
        <dbReference type="ARBA" id="ARBA00022519"/>
    </source>
</evidence>
<dbReference type="NCBIfam" id="NF002753">
    <property type="entry name" value="PRK02797.1-2"/>
    <property type="match status" value="1"/>
</dbReference>
<evidence type="ECO:0000256" key="1">
    <source>
        <dbReference type="ARBA" id="ARBA00022475"/>
    </source>
</evidence>
<proteinExistence type="inferred from homology"/>
<dbReference type="HAMAP" id="MF_01002">
    <property type="entry name" value="WecF_RffT"/>
    <property type="match status" value="1"/>
</dbReference>
<keyword evidence="5 6" id="KW-0472">Membrane</keyword>
<evidence type="ECO:0000256" key="4">
    <source>
        <dbReference type="ARBA" id="ARBA00022679"/>
    </source>
</evidence>
<dbReference type="Proteomes" id="UP000092247">
    <property type="component" value="Unassembled WGS sequence"/>
</dbReference>
<gene>
    <name evidence="6" type="primary">wecF</name>
    <name evidence="6" type="synonym">rffT</name>
    <name evidence="7" type="ORF">AYY17_18765</name>
</gene>
<evidence type="ECO:0000256" key="5">
    <source>
        <dbReference type="ARBA" id="ARBA00023136"/>
    </source>
</evidence>
<comment type="catalytic activity">
    <reaction evidence="6">
        <text>beta-D-ManNAcA-(1-&gt;4)-alpha-D-GlcNAc-di-trans,octa-cis-undecaprenyl diphosphate + dTDP-4-acetamido-4,6-dideoxy-alpha-D-galactose = alpha-D-FucNAc4-(1-&gt;4)-beta-D-ManNAcA-(1-&gt;4)-D-GlcNAc-undecaprenyl diphosphate + dTDP + H(+)</text>
        <dbReference type="Rhea" id="RHEA:28759"/>
        <dbReference type="ChEBI" id="CHEBI:15378"/>
        <dbReference type="ChEBI" id="CHEBI:58369"/>
        <dbReference type="ChEBI" id="CHEBI:61495"/>
        <dbReference type="ChEBI" id="CHEBI:61496"/>
        <dbReference type="ChEBI" id="CHEBI:68493"/>
        <dbReference type="EC" id="2.4.1.325"/>
    </reaction>
</comment>
<name>A0A1B8HK63_9GAMM</name>
<organism evidence="7 8">
    <name type="scientific">Morganella psychrotolerans</name>
    <dbReference type="NCBI Taxonomy" id="368603"/>
    <lineage>
        <taxon>Bacteria</taxon>
        <taxon>Pseudomonadati</taxon>
        <taxon>Pseudomonadota</taxon>
        <taxon>Gammaproteobacteria</taxon>
        <taxon>Enterobacterales</taxon>
        <taxon>Morganellaceae</taxon>
        <taxon>Morganella</taxon>
    </lineage>
</organism>
<dbReference type="InterPro" id="IPR009993">
    <property type="entry name" value="WecF"/>
</dbReference>
<comment type="similarity">
    <text evidence="6">Belongs to the glycosyltransferase 56 family.</text>
</comment>
<accession>A0A1B8HK63</accession>
<comment type="pathway">
    <text evidence="6">Bacterial outer membrane biogenesis; enterobacterial common antigen biosynthesis.</text>
</comment>
<evidence type="ECO:0000256" key="3">
    <source>
        <dbReference type="ARBA" id="ARBA00022676"/>
    </source>
</evidence>
<dbReference type="AlphaFoldDB" id="A0A1B8HK63"/>
<reference evidence="7 8" key="1">
    <citation type="submission" date="2016-06" db="EMBL/GenBank/DDBJ databases">
        <authorList>
            <person name="Kjaerup R.B."/>
            <person name="Dalgaard T.S."/>
            <person name="Juul-Madsen H.R."/>
        </authorList>
    </citation>
    <scope>NUCLEOTIDE SEQUENCE [LARGE SCALE GENOMIC DNA]</scope>
    <source>
        <strain evidence="7 8">GCSL-Mp3</strain>
    </source>
</reference>
<comment type="caution">
    <text evidence="7">The sequence shown here is derived from an EMBL/GenBank/DDBJ whole genome shotgun (WGS) entry which is preliminary data.</text>
</comment>
<dbReference type="EC" id="2.4.1.325" evidence="6"/>
<dbReference type="RefSeq" id="WP_067422819.1">
    <property type="nucleotide sequence ID" value="NZ_LZEX01000010.1"/>
</dbReference>
<dbReference type="UniPathway" id="UPA00566"/>
<dbReference type="Pfam" id="PF07429">
    <property type="entry name" value="Glyco_transf_56"/>
    <property type="match status" value="1"/>
</dbReference>
<dbReference type="GO" id="GO:0008417">
    <property type="term" value="F:fucosyltransferase activity"/>
    <property type="evidence" value="ECO:0007669"/>
    <property type="project" value="InterPro"/>
</dbReference>
<sequence>MITLIHVLGSDIPHHNQTVLRFFNDVLAPALPRDEMPEFMVVSTAGQLLAQYPNLELDIYPDKKSLANAVTVKAKRDRQCRFFFHGQFNALIWLGLLFGKIKRHQFFWHIWGADLYEDSRQLKFRLFYHLRRLAQKRVGHVFGTCGDLNYFEQFRPQVPGDLLYFPTRMDPSLTVLTPPEPRSDDNVMILLGNSGDRSNRHTEALTRIHAQFGDKVKIIIPMGYPENNSAYIAEVEEFAEKLFSSQQVDILKDKIDFDVYLNQLRQCDLGYFIFNRQQGIGTLCLLIQFGIPFVISRQNPFWQDMTEQQVPVLFYGDDLTPAVVAQAREQLFALDREKIAFFSPNFVQGWERALTLSQEKKA</sequence>
<evidence type="ECO:0000256" key="6">
    <source>
        <dbReference type="HAMAP-Rule" id="MF_01002"/>
    </source>
</evidence>
<keyword evidence="4 6" id="KW-0808">Transferase</keyword>
<keyword evidence="3 6" id="KW-0328">Glycosyltransferase</keyword>
<evidence type="ECO:0000313" key="7">
    <source>
        <dbReference type="EMBL" id="OBU09409.1"/>
    </source>
</evidence>
<dbReference type="GO" id="GO:0009246">
    <property type="term" value="P:enterobacterial common antigen biosynthetic process"/>
    <property type="evidence" value="ECO:0007669"/>
    <property type="project" value="UniProtKB-UniRule"/>
</dbReference>
<keyword evidence="2 6" id="KW-0997">Cell inner membrane</keyword>
<dbReference type="EMBL" id="LZEX01000010">
    <property type="protein sequence ID" value="OBU09409.1"/>
    <property type="molecule type" value="Genomic_DNA"/>
</dbReference>
<comment type="subcellular location">
    <subcellularLocation>
        <location evidence="6">Cell inner membrane</location>
        <topology evidence="6">Peripheral membrane protein</topology>
    </subcellularLocation>
</comment>
<evidence type="ECO:0000313" key="8">
    <source>
        <dbReference type="Proteomes" id="UP000092247"/>
    </source>
</evidence>
<protein>
    <recommendedName>
        <fullName evidence="6">TDP-N-acetylfucosamine:lipid II N-acetylfucosaminyltransferase</fullName>
        <ecNumber evidence="6">2.4.1.325</ecNumber>
    </recommendedName>
    <alternativeName>
        <fullName evidence="6">4-alpha-L-fucosyltransferase</fullName>
    </alternativeName>
    <alternativeName>
        <fullName evidence="6">TDP-Fuc4NAc:lipid II Fuc4NAc transferase</fullName>
        <shortName evidence="6">Fuc4NAc transferase</shortName>
    </alternativeName>
</protein>
<comment type="function">
    <text evidence="6">Catalyzes the synthesis of Und-PP-GlcNAc-ManNAcA-Fuc4NAc (Lipid III), the third lipid-linked intermediate involved in ECA synthesis.</text>
</comment>
<keyword evidence="1 6" id="KW-1003">Cell membrane</keyword>
<dbReference type="GO" id="GO:0102031">
    <property type="term" value="F:4-acetamido-4,6-dideoxy-D-galactose transferase activity"/>
    <property type="evidence" value="ECO:0007669"/>
    <property type="project" value="UniProtKB-EC"/>
</dbReference>